<feature type="domain" description="ABC transmembrane type-1" evidence="9">
    <location>
        <begin position="65"/>
        <end position="272"/>
    </location>
</feature>
<keyword evidence="4" id="KW-1003">Cell membrane</keyword>
<comment type="subcellular location">
    <subcellularLocation>
        <location evidence="1 8">Cell membrane</location>
        <topology evidence="1 8">Multi-pass membrane protein</topology>
    </subcellularLocation>
</comment>
<feature type="transmembrane region" description="Helical" evidence="8">
    <location>
        <begin position="71"/>
        <end position="93"/>
    </location>
</feature>
<evidence type="ECO:0000256" key="6">
    <source>
        <dbReference type="ARBA" id="ARBA00022989"/>
    </source>
</evidence>
<evidence type="ECO:0000256" key="5">
    <source>
        <dbReference type="ARBA" id="ARBA00022692"/>
    </source>
</evidence>
<feature type="transmembrane region" description="Helical" evidence="8">
    <location>
        <begin position="152"/>
        <end position="174"/>
    </location>
</feature>
<dbReference type="CDD" id="cd06261">
    <property type="entry name" value="TM_PBP2"/>
    <property type="match status" value="1"/>
</dbReference>
<feature type="transmembrane region" description="Helical" evidence="8">
    <location>
        <begin position="100"/>
        <end position="119"/>
    </location>
</feature>
<evidence type="ECO:0000256" key="8">
    <source>
        <dbReference type="RuleBase" id="RU363032"/>
    </source>
</evidence>
<feature type="transmembrane region" description="Helical" evidence="8">
    <location>
        <begin position="253"/>
        <end position="272"/>
    </location>
</feature>
<dbReference type="PANTHER" id="PTHR42929:SF1">
    <property type="entry name" value="INNER MEMBRANE ABC TRANSPORTER PERMEASE PROTEIN YDCU-RELATED"/>
    <property type="match status" value="1"/>
</dbReference>
<dbReference type="PANTHER" id="PTHR42929">
    <property type="entry name" value="INNER MEMBRANE ABC TRANSPORTER PERMEASE PROTEIN YDCU-RELATED-RELATED"/>
    <property type="match status" value="1"/>
</dbReference>
<evidence type="ECO:0000256" key="4">
    <source>
        <dbReference type="ARBA" id="ARBA00022475"/>
    </source>
</evidence>
<proteinExistence type="inferred from homology"/>
<evidence type="ECO:0000259" key="9">
    <source>
        <dbReference type="PROSITE" id="PS50928"/>
    </source>
</evidence>
<dbReference type="PROSITE" id="PS50928">
    <property type="entry name" value="ABC_TM1"/>
    <property type="match status" value="1"/>
</dbReference>
<dbReference type="Pfam" id="PF00528">
    <property type="entry name" value="BPD_transp_1"/>
    <property type="match status" value="1"/>
</dbReference>
<dbReference type="GO" id="GO:0005886">
    <property type="term" value="C:plasma membrane"/>
    <property type="evidence" value="ECO:0007669"/>
    <property type="project" value="UniProtKB-SubCell"/>
</dbReference>
<evidence type="ECO:0000256" key="7">
    <source>
        <dbReference type="ARBA" id="ARBA00023136"/>
    </source>
</evidence>
<dbReference type="InterPro" id="IPR035906">
    <property type="entry name" value="MetI-like_sf"/>
</dbReference>
<gene>
    <name evidence="10" type="ORF">SBA1_710033</name>
</gene>
<feature type="transmembrane region" description="Helical" evidence="8">
    <location>
        <begin position="223"/>
        <end position="246"/>
    </location>
</feature>
<evidence type="ECO:0000256" key="1">
    <source>
        <dbReference type="ARBA" id="ARBA00004651"/>
    </source>
</evidence>
<sequence length="282" mass="31707">MFSRAYKTAVTVPPLAWVAVFLLVPYLLMFCYSFWAVSPSQTIVHAWNFANYEELLQKPVYWQTLLRSMWIAARVMLFSLLLGYPLAYFLSFYAGKRKDLLYQMVIIPLWVSYLVRAYAWKTILGADGVLNTSLQYAHLISHPLDFLLYSPFAVVLTLTHIYTPFAFLPIYAALEHIPRNLVEASHDLGATPAQTFWKVIFPLSIPGVLAGATFAFVLSLGDFLAPLLLGGPSGIMISNIVVSLFGAAYNWPLGAAISLAMLVLVVSLLFFSERLEKRWSFS</sequence>
<keyword evidence="7 8" id="KW-0472">Membrane</keyword>
<comment type="similarity">
    <text evidence="2">Belongs to the binding-protein-dependent transport system permease family. CysTW subfamily.</text>
</comment>
<dbReference type="SUPFAM" id="SSF161098">
    <property type="entry name" value="MetI-like"/>
    <property type="match status" value="1"/>
</dbReference>
<dbReference type="AlphaFoldDB" id="A0A2U3L5D9"/>
<protein>
    <submittedName>
        <fullName evidence="10">ABC spermidine/putrescine transporter, inner membrane subunit</fullName>
    </submittedName>
</protein>
<dbReference type="Gene3D" id="1.10.3720.10">
    <property type="entry name" value="MetI-like"/>
    <property type="match status" value="1"/>
</dbReference>
<feature type="transmembrane region" description="Helical" evidence="8">
    <location>
        <begin position="195"/>
        <end position="217"/>
    </location>
</feature>
<dbReference type="InterPro" id="IPR000515">
    <property type="entry name" value="MetI-like"/>
</dbReference>
<evidence type="ECO:0000256" key="3">
    <source>
        <dbReference type="ARBA" id="ARBA00022448"/>
    </source>
</evidence>
<evidence type="ECO:0000313" key="10">
    <source>
        <dbReference type="EMBL" id="SPF47122.1"/>
    </source>
</evidence>
<dbReference type="EMBL" id="OMOD01000168">
    <property type="protein sequence ID" value="SPF47122.1"/>
    <property type="molecule type" value="Genomic_DNA"/>
</dbReference>
<feature type="transmembrane region" description="Helical" evidence="8">
    <location>
        <begin position="12"/>
        <end position="35"/>
    </location>
</feature>
<evidence type="ECO:0000313" key="11">
    <source>
        <dbReference type="Proteomes" id="UP000238701"/>
    </source>
</evidence>
<dbReference type="GO" id="GO:0055085">
    <property type="term" value="P:transmembrane transport"/>
    <property type="evidence" value="ECO:0007669"/>
    <property type="project" value="InterPro"/>
</dbReference>
<keyword evidence="6 8" id="KW-1133">Transmembrane helix</keyword>
<name>A0A2U3L5D9_9BACT</name>
<evidence type="ECO:0000256" key="2">
    <source>
        <dbReference type="ARBA" id="ARBA00007069"/>
    </source>
</evidence>
<keyword evidence="5 8" id="KW-0812">Transmembrane</keyword>
<dbReference type="Proteomes" id="UP000238701">
    <property type="component" value="Unassembled WGS sequence"/>
</dbReference>
<organism evidence="10 11">
    <name type="scientific">Candidatus Sulfotelmatobacter kueseliae</name>
    <dbReference type="NCBI Taxonomy" id="2042962"/>
    <lineage>
        <taxon>Bacteria</taxon>
        <taxon>Pseudomonadati</taxon>
        <taxon>Acidobacteriota</taxon>
        <taxon>Terriglobia</taxon>
        <taxon>Terriglobales</taxon>
        <taxon>Candidatus Korobacteraceae</taxon>
        <taxon>Candidatus Sulfotelmatobacter</taxon>
    </lineage>
</organism>
<reference evidence="11" key="1">
    <citation type="submission" date="2018-02" db="EMBL/GenBank/DDBJ databases">
        <authorList>
            <person name="Hausmann B."/>
        </authorList>
    </citation>
    <scope>NUCLEOTIDE SEQUENCE [LARGE SCALE GENOMIC DNA]</scope>
    <source>
        <strain evidence="11">Peat soil MAG SbA1</strain>
    </source>
</reference>
<dbReference type="OrthoDB" id="57323at2"/>
<keyword evidence="3 8" id="KW-0813">Transport</keyword>
<accession>A0A2U3L5D9</accession>